<evidence type="ECO:0000256" key="2">
    <source>
        <dbReference type="ARBA" id="ARBA00022827"/>
    </source>
</evidence>
<accession>A0ABS6UWR3</accession>
<keyword evidence="4" id="KW-0560">Oxidoreductase</keyword>
<proteinExistence type="predicted"/>
<dbReference type="Pfam" id="PF21274">
    <property type="entry name" value="Rng_hyd_C"/>
    <property type="match status" value="1"/>
</dbReference>
<keyword evidence="4" id="KW-0503">Monooxygenase</keyword>
<dbReference type="InterPro" id="IPR050641">
    <property type="entry name" value="RIFMO-like"/>
</dbReference>
<evidence type="ECO:0000256" key="1">
    <source>
        <dbReference type="ARBA" id="ARBA00022630"/>
    </source>
</evidence>
<keyword evidence="5" id="KW-1185">Reference proteome</keyword>
<gene>
    <name evidence="4" type="ORF">I4I81_20840</name>
</gene>
<evidence type="ECO:0000259" key="3">
    <source>
        <dbReference type="Pfam" id="PF01494"/>
    </source>
</evidence>
<dbReference type="InterPro" id="IPR002938">
    <property type="entry name" value="FAD-bd"/>
</dbReference>
<dbReference type="PANTHER" id="PTHR43004">
    <property type="entry name" value="TRK SYSTEM POTASSIUM UPTAKE PROTEIN"/>
    <property type="match status" value="1"/>
</dbReference>
<sequence>MGVHRVRHRAGEGVAEVTSAFETDVLVIGSGPAGSGAALSLATLGVDHMVITKYRWTANTPRSHITNQRTVEIFRDLGIEDDVLAQGTEHERMGETVFCTSLAGDEIGRVRTWETAPDRASDYAAASPSPNCDIPQTLLEPILVGHAASRGSRIRFDTEYVGLEQDADGVTVSVRDRTTGHEYTIRAKYVLGADGGRSQVAEDIGLPFEGEMDVAGSMNIVFHSDLSHLVAHRPSVLYWVLQPGADVGGIGLGLVRMVRPWNEWLTVWGYDINEPPPVVDDAEAIKIVHQLVGDDTIPVTIRSTSLWGNNKRYATRYRSGRVFCLGDACHRHPPSNGLGSNTSIQDAYNLAWKLAYVLRGTAGEGLLDSFDAERAPIGKQIVLRANKSIEEFGPIFDALGLLGESDPEVMTRHIAARADNTPEAAEQRAKLRTALELKNYEFNAHGVELNHRYASNAVVPDGTPEPGFTRDPELHYHPTTWPGARLPHVWLGGPGGRRVSTHDLAGKGRFALLTGISGSAWADAAAEVAEKLGVDLVPYVIGPGRDHIDLYDDWARAREVGEDGCVLVRPDTHVAWRSPGPVDDPTTELTRVLTEILAH</sequence>
<dbReference type="GO" id="GO:0004497">
    <property type="term" value="F:monooxygenase activity"/>
    <property type="evidence" value="ECO:0007669"/>
    <property type="project" value="UniProtKB-KW"/>
</dbReference>
<dbReference type="Proteomes" id="UP000694287">
    <property type="component" value="Unassembled WGS sequence"/>
</dbReference>
<keyword evidence="1" id="KW-0285">Flavoprotein</keyword>
<dbReference type="EMBL" id="JADQDK010000001">
    <property type="protein sequence ID" value="MBW0136696.1"/>
    <property type="molecule type" value="Genomic_DNA"/>
</dbReference>
<keyword evidence="2" id="KW-0274">FAD</keyword>
<organism evidence="4 5">
    <name type="scientific">Pseudonocardia abyssalis</name>
    <dbReference type="NCBI Taxonomy" id="2792008"/>
    <lineage>
        <taxon>Bacteria</taxon>
        <taxon>Bacillati</taxon>
        <taxon>Actinomycetota</taxon>
        <taxon>Actinomycetes</taxon>
        <taxon>Pseudonocardiales</taxon>
        <taxon>Pseudonocardiaceae</taxon>
        <taxon>Pseudonocardia</taxon>
    </lineage>
</organism>
<reference evidence="4 5" key="1">
    <citation type="submission" date="2020-11" db="EMBL/GenBank/DDBJ databases">
        <title>Pseudonocardia abyssalis sp. nov. and Pseudonocardia oceani sp. nov., description and phylogenomic analysis of two novel actinomycetes isolated from the deep Southern Ocean.</title>
        <authorList>
            <person name="Parra J."/>
        </authorList>
    </citation>
    <scope>NUCLEOTIDE SEQUENCE [LARGE SCALE GENOMIC DNA]</scope>
    <source>
        <strain evidence="4 5">KRD-168</strain>
    </source>
</reference>
<protein>
    <submittedName>
        <fullName evidence="4">FAD-dependent monooxygenase</fullName>
    </submittedName>
</protein>
<evidence type="ECO:0000313" key="5">
    <source>
        <dbReference type="Proteomes" id="UP000694287"/>
    </source>
</evidence>
<dbReference type="Pfam" id="PF01494">
    <property type="entry name" value="FAD_binding_3"/>
    <property type="match status" value="1"/>
</dbReference>
<name>A0ABS6UWR3_9PSEU</name>
<feature type="domain" description="FAD-binding" evidence="3">
    <location>
        <begin position="22"/>
        <end position="384"/>
    </location>
</feature>
<evidence type="ECO:0000313" key="4">
    <source>
        <dbReference type="EMBL" id="MBW0136696.1"/>
    </source>
</evidence>
<comment type="caution">
    <text evidence="4">The sequence shown here is derived from an EMBL/GenBank/DDBJ whole genome shotgun (WGS) entry which is preliminary data.</text>
</comment>
<dbReference type="PANTHER" id="PTHR43004:SF8">
    <property type="entry name" value="FAD-BINDING DOMAIN-CONTAINING PROTEIN-RELATED"/>
    <property type="match status" value="1"/>
</dbReference>